<dbReference type="Proteomes" id="UP001500454">
    <property type="component" value="Unassembled WGS sequence"/>
</dbReference>
<dbReference type="EMBL" id="BAABHA010000015">
    <property type="protein sequence ID" value="GAA4392111.1"/>
    <property type="molecule type" value="Genomic_DNA"/>
</dbReference>
<proteinExistence type="predicted"/>
<protein>
    <submittedName>
        <fullName evidence="1">Uncharacterized protein</fullName>
    </submittedName>
</protein>
<name>A0ABP8JKF9_9BACT</name>
<sequence>MAGLESWFRQVKAKGKTAVTPSFYEQGTKVIDTYRTPAHKYFVRVELLPGRAKPTGSTGGFGQ</sequence>
<reference evidence="2" key="1">
    <citation type="journal article" date="2019" name="Int. J. Syst. Evol. Microbiol.">
        <title>The Global Catalogue of Microorganisms (GCM) 10K type strain sequencing project: providing services to taxonomists for standard genome sequencing and annotation.</title>
        <authorList>
            <consortium name="The Broad Institute Genomics Platform"/>
            <consortium name="The Broad Institute Genome Sequencing Center for Infectious Disease"/>
            <person name="Wu L."/>
            <person name="Ma J."/>
        </authorList>
    </citation>
    <scope>NUCLEOTIDE SEQUENCE [LARGE SCALE GENOMIC DNA]</scope>
    <source>
        <strain evidence="2">JCM 17924</strain>
    </source>
</reference>
<gene>
    <name evidence="1" type="ORF">GCM10023186_42200</name>
</gene>
<comment type="caution">
    <text evidence="1">The sequence shown here is derived from an EMBL/GenBank/DDBJ whole genome shotgun (WGS) entry which is preliminary data.</text>
</comment>
<keyword evidence="2" id="KW-1185">Reference proteome</keyword>
<accession>A0ABP8JKF9</accession>
<evidence type="ECO:0000313" key="1">
    <source>
        <dbReference type="EMBL" id="GAA4392111.1"/>
    </source>
</evidence>
<evidence type="ECO:0000313" key="2">
    <source>
        <dbReference type="Proteomes" id="UP001500454"/>
    </source>
</evidence>
<organism evidence="1 2">
    <name type="scientific">Hymenobacter koreensis</name>
    <dbReference type="NCBI Taxonomy" id="1084523"/>
    <lineage>
        <taxon>Bacteria</taxon>
        <taxon>Pseudomonadati</taxon>
        <taxon>Bacteroidota</taxon>
        <taxon>Cytophagia</taxon>
        <taxon>Cytophagales</taxon>
        <taxon>Hymenobacteraceae</taxon>
        <taxon>Hymenobacter</taxon>
    </lineage>
</organism>